<reference evidence="6" key="1">
    <citation type="submission" date="2015-08" db="EMBL/GenBank/DDBJ databases">
        <authorList>
            <person name="Babu N.S."/>
            <person name="Beckwith C.J."/>
            <person name="Beseler K.G."/>
            <person name="Brison A."/>
            <person name="Carone J.V."/>
            <person name="Caskin T.P."/>
            <person name="Diamond M."/>
            <person name="Durham M.E."/>
            <person name="Foxe J.M."/>
            <person name="Go M."/>
            <person name="Henderson B.A."/>
            <person name="Jones I.B."/>
            <person name="McGettigan J.A."/>
            <person name="Micheletti S.J."/>
            <person name="Nasrallah M.E."/>
            <person name="Ortiz D."/>
            <person name="Piller C.R."/>
            <person name="Privatt S.R."/>
            <person name="Schneider S.L."/>
            <person name="Sharp S."/>
            <person name="Smith T.C."/>
            <person name="Stanton J.D."/>
            <person name="Ullery H.E."/>
            <person name="Wilson R.J."/>
            <person name="Serrano M.G."/>
            <person name="Buck G."/>
            <person name="Lee V."/>
            <person name="Wang Y."/>
            <person name="Carvalho R."/>
            <person name="Voegtly L."/>
            <person name="Shi R."/>
            <person name="Duckworth R."/>
            <person name="Johnson A."/>
            <person name="Loviza R."/>
            <person name="Walstead R."/>
            <person name="Shah Z."/>
            <person name="Kiflezghi M."/>
            <person name="Wade K."/>
            <person name="Ball S.L."/>
            <person name="Bradley K.W."/>
            <person name="Asai D.J."/>
            <person name="Bowman C.A."/>
            <person name="Russell D.A."/>
            <person name="Pope W.H."/>
            <person name="Jacobs-Sera D."/>
            <person name="Hendrix R.W."/>
            <person name="Hatfull G.F."/>
        </authorList>
    </citation>
    <scope>NUCLEOTIDE SEQUENCE [LARGE SCALE GENOMIC DNA]</scope>
    <source>
        <strain evidence="6">JCM 19170</strain>
    </source>
</reference>
<dbReference type="EMBL" id="CYHH01000005">
    <property type="protein sequence ID" value="CUB07176.1"/>
    <property type="molecule type" value="Genomic_DNA"/>
</dbReference>
<dbReference type="GO" id="GO:0004527">
    <property type="term" value="F:exonuclease activity"/>
    <property type="evidence" value="ECO:0007669"/>
    <property type="project" value="UniProtKB-KW"/>
</dbReference>
<feature type="compositionally biased region" description="Basic and acidic residues" evidence="2">
    <location>
        <begin position="8"/>
        <end position="19"/>
    </location>
</feature>
<evidence type="ECO:0000313" key="5">
    <source>
        <dbReference type="EMBL" id="CUB07176.1"/>
    </source>
</evidence>
<dbReference type="Gene3D" id="3.40.50.10890">
    <property type="match status" value="1"/>
</dbReference>
<name>A0A0K6IVN6_9PROT</name>
<keyword evidence="5" id="KW-0540">Nuclease</keyword>
<dbReference type="Pfam" id="PF10996">
    <property type="entry name" value="Beta-Casp"/>
    <property type="match status" value="1"/>
</dbReference>
<dbReference type="SMART" id="SM00849">
    <property type="entry name" value="Lactamase_B"/>
    <property type="match status" value="1"/>
</dbReference>
<dbReference type="InterPro" id="IPR050698">
    <property type="entry name" value="MBL"/>
</dbReference>
<accession>A0A0K6IVN6</accession>
<evidence type="ECO:0000256" key="1">
    <source>
        <dbReference type="ARBA" id="ARBA00022801"/>
    </source>
</evidence>
<dbReference type="PANTHER" id="PTHR11203:SF37">
    <property type="entry name" value="INTEGRATOR COMPLEX SUBUNIT 11"/>
    <property type="match status" value="1"/>
</dbReference>
<evidence type="ECO:0000256" key="2">
    <source>
        <dbReference type="SAM" id="MobiDB-lite"/>
    </source>
</evidence>
<keyword evidence="1" id="KW-0378">Hydrolase</keyword>
<dbReference type="SUPFAM" id="SSF56281">
    <property type="entry name" value="Metallo-hydrolase/oxidoreductase"/>
    <property type="match status" value="1"/>
</dbReference>
<protein>
    <submittedName>
        <fullName evidence="5">RNA processing exonuclease, beta-lactamase fold, Cft2 family</fullName>
    </submittedName>
</protein>
<dbReference type="AlphaFoldDB" id="A0A0K6IVN6"/>
<dbReference type="SMART" id="SM01027">
    <property type="entry name" value="Beta-Casp"/>
    <property type="match status" value="1"/>
</dbReference>
<evidence type="ECO:0000259" key="3">
    <source>
        <dbReference type="SMART" id="SM00849"/>
    </source>
</evidence>
<sequence>MTKKGRRPGNDAENHEGHGAGKGRRREPPHFLRRHLPLFPEVRFLGGVQEVTGSCYHVAAPGGEFLVECGMFQGGREATRKNLEAFAFDPWALQAVIVTHAHLDHSGLLPRLVALGARAPIHVTEATADLLRVMLLDSAHIQEKEWEWLSKQSHRTRRRLMVSDAPLYTVAQAQESLRWLQRHDYGRWFPVVAGVRARFHDAGHILGSAILELELERGDGALRRWVFSGDLGMPGRPLVRDPALIPEADVVWVESTYGDREHRPWDESVAELETVLRQTLPRGNVVIPAFAVGRTQEMILVLADLVRRGRLNSLNVVVDSPMATEASEISARHLDLWDEPSRELFSWMQRNRDRFRLRFTSSVEESMALNGVRSGLVIVSASGMCEAGRIKYHLKYNLPRPECAIVIAGFQAAGTLGRRLVDGAQQVTIFGERIAVRAGLHTIGSMSAHADRQGLLGWLRGFRRPPQQCFVTHGESGQSQAFADTIRSELGWSSVEIPARGQTWQDSWQRGGRHGEK</sequence>
<feature type="region of interest" description="Disordered" evidence="2">
    <location>
        <begin position="1"/>
        <end position="29"/>
    </location>
</feature>
<dbReference type="InterPro" id="IPR036866">
    <property type="entry name" value="RibonucZ/Hydroxyglut_hydro"/>
</dbReference>
<keyword evidence="5" id="KW-0269">Exonuclease</keyword>
<dbReference type="InterPro" id="IPR011108">
    <property type="entry name" value="RMMBL"/>
</dbReference>
<dbReference type="Pfam" id="PF00753">
    <property type="entry name" value="Lactamase_B"/>
    <property type="match status" value="1"/>
</dbReference>
<dbReference type="InterPro" id="IPR022712">
    <property type="entry name" value="Beta_Casp"/>
</dbReference>
<dbReference type="RefSeq" id="WP_082438389.1">
    <property type="nucleotide sequence ID" value="NZ_CYHH01000005.1"/>
</dbReference>
<dbReference type="Pfam" id="PF07521">
    <property type="entry name" value="RMMBL"/>
    <property type="match status" value="1"/>
</dbReference>
<dbReference type="Proteomes" id="UP000182108">
    <property type="component" value="Unassembled WGS sequence"/>
</dbReference>
<proteinExistence type="predicted"/>
<evidence type="ECO:0000259" key="4">
    <source>
        <dbReference type="SMART" id="SM01027"/>
    </source>
</evidence>
<dbReference type="InterPro" id="IPR001279">
    <property type="entry name" value="Metallo-B-lactamas"/>
</dbReference>
<feature type="domain" description="Metallo-beta-lactamase" evidence="3">
    <location>
        <begin position="52"/>
        <end position="280"/>
    </location>
</feature>
<dbReference type="GO" id="GO:0004521">
    <property type="term" value="F:RNA endonuclease activity"/>
    <property type="evidence" value="ECO:0007669"/>
    <property type="project" value="TreeGrafter"/>
</dbReference>
<dbReference type="CDD" id="cd16295">
    <property type="entry name" value="TTHA0252-CPSF-like_MBL-fold"/>
    <property type="match status" value="1"/>
</dbReference>
<dbReference type="Gene3D" id="3.60.15.10">
    <property type="entry name" value="Ribonuclease Z/Hydroxyacylglutathione hydrolase-like"/>
    <property type="match status" value="1"/>
</dbReference>
<gene>
    <name evidence="5" type="ORF">Ga0061068_10579</name>
</gene>
<organism evidence="5 6">
    <name type="scientific">Tepidiphilus thermophilus</name>
    <dbReference type="NCBI Taxonomy" id="876478"/>
    <lineage>
        <taxon>Bacteria</taxon>
        <taxon>Pseudomonadati</taxon>
        <taxon>Pseudomonadota</taxon>
        <taxon>Hydrogenophilia</taxon>
        <taxon>Hydrogenophilales</taxon>
        <taxon>Hydrogenophilaceae</taxon>
        <taxon>Tepidiphilus</taxon>
    </lineage>
</organism>
<dbReference type="PANTHER" id="PTHR11203">
    <property type="entry name" value="CLEAVAGE AND POLYADENYLATION SPECIFICITY FACTOR FAMILY MEMBER"/>
    <property type="match status" value="1"/>
</dbReference>
<keyword evidence="6" id="KW-1185">Reference proteome</keyword>
<feature type="domain" description="Beta-Casp" evidence="4">
    <location>
        <begin position="295"/>
        <end position="420"/>
    </location>
</feature>
<dbReference type="OrthoDB" id="5287904at2"/>
<evidence type="ECO:0000313" key="6">
    <source>
        <dbReference type="Proteomes" id="UP000182108"/>
    </source>
</evidence>